<dbReference type="EMBL" id="JAWDGP010001751">
    <property type="protein sequence ID" value="KAK3788662.1"/>
    <property type="molecule type" value="Genomic_DNA"/>
</dbReference>
<comment type="caution">
    <text evidence="2">The sequence shown here is derived from an EMBL/GenBank/DDBJ whole genome shotgun (WGS) entry which is preliminary data.</text>
</comment>
<evidence type="ECO:0000313" key="3">
    <source>
        <dbReference type="Proteomes" id="UP001283361"/>
    </source>
</evidence>
<protein>
    <submittedName>
        <fullName evidence="2">Uncharacterized protein</fullName>
    </submittedName>
</protein>
<feature type="compositionally biased region" description="Pro residues" evidence="1">
    <location>
        <begin position="24"/>
        <end position="39"/>
    </location>
</feature>
<name>A0AAE1AJ66_9GAST</name>
<sequence>MPRIDPDITNLVETNENALAPPQLISPPRTPGSPEPPAAPESTFTTITINTAKSSGNEPDNLSAGDTVDPCLFPATVAAMFCCGVLGYLAMTFSMRSISASEARRPRAAKFYAEKATTFVAASVIADLENLKLSKESQHFLEDLENLKLSKESQHFLEDLENLKLSKESQHFLEDLENLQLGKESQHFLEDLENLKLSKESQHFLEDLENLQLSKESQHFLEDLENLQLGKESQHFLEDLENLQLGKESQNFLEKLREPTIRQRISKFCRKLRPSERSLLRLNVSLLGQPFFIMSIGTISSWGVEPRKDHISIVEP</sequence>
<organism evidence="2 3">
    <name type="scientific">Elysia crispata</name>
    <name type="common">lettuce slug</name>
    <dbReference type="NCBI Taxonomy" id="231223"/>
    <lineage>
        <taxon>Eukaryota</taxon>
        <taxon>Metazoa</taxon>
        <taxon>Spiralia</taxon>
        <taxon>Lophotrochozoa</taxon>
        <taxon>Mollusca</taxon>
        <taxon>Gastropoda</taxon>
        <taxon>Heterobranchia</taxon>
        <taxon>Euthyneura</taxon>
        <taxon>Panpulmonata</taxon>
        <taxon>Sacoglossa</taxon>
        <taxon>Placobranchoidea</taxon>
        <taxon>Plakobranchidae</taxon>
        <taxon>Elysia</taxon>
    </lineage>
</organism>
<evidence type="ECO:0000256" key="1">
    <source>
        <dbReference type="SAM" id="MobiDB-lite"/>
    </source>
</evidence>
<evidence type="ECO:0000313" key="2">
    <source>
        <dbReference type="EMBL" id="KAK3788662.1"/>
    </source>
</evidence>
<gene>
    <name evidence="2" type="ORF">RRG08_035826</name>
</gene>
<dbReference type="AlphaFoldDB" id="A0AAE1AJ66"/>
<dbReference type="Proteomes" id="UP001283361">
    <property type="component" value="Unassembled WGS sequence"/>
</dbReference>
<keyword evidence="3" id="KW-1185">Reference proteome</keyword>
<reference evidence="2" key="1">
    <citation type="journal article" date="2023" name="G3 (Bethesda)">
        <title>A reference genome for the long-term kleptoplast-retaining sea slug Elysia crispata morphotype clarki.</title>
        <authorList>
            <person name="Eastman K.E."/>
            <person name="Pendleton A.L."/>
            <person name="Shaikh M.A."/>
            <person name="Suttiyut T."/>
            <person name="Ogas R."/>
            <person name="Tomko P."/>
            <person name="Gavelis G."/>
            <person name="Widhalm J.R."/>
            <person name="Wisecaver J.H."/>
        </authorList>
    </citation>
    <scope>NUCLEOTIDE SEQUENCE</scope>
    <source>
        <strain evidence="2">ECLA1</strain>
    </source>
</reference>
<feature type="region of interest" description="Disordered" evidence="1">
    <location>
        <begin position="1"/>
        <end position="42"/>
    </location>
</feature>
<accession>A0AAE1AJ66</accession>
<proteinExistence type="predicted"/>